<dbReference type="FunFam" id="3.40.50.1240:FF:000007">
    <property type="entry name" value="Phosphoglycerate mutase"/>
    <property type="match status" value="1"/>
</dbReference>
<dbReference type="NCBIfam" id="NF010713">
    <property type="entry name" value="PRK14115.1"/>
    <property type="match status" value="1"/>
</dbReference>
<evidence type="ECO:0000256" key="3">
    <source>
        <dbReference type="ARBA" id="ARBA00022553"/>
    </source>
</evidence>
<reference evidence="12" key="2">
    <citation type="submission" date="2025-09" db="UniProtKB">
        <authorList>
            <consortium name="Ensembl"/>
        </authorList>
    </citation>
    <scope>IDENTIFICATION</scope>
</reference>
<keyword evidence="13" id="KW-1185">Reference proteome</keyword>
<protein>
    <recommendedName>
        <fullName evidence="10">Phosphoglycerate mutase</fullName>
        <ecNumber evidence="10">5.4.2.11</ecNumber>
        <ecNumber evidence="10">5.4.2.4</ecNumber>
    </recommendedName>
</protein>
<feature type="active site" description="Proton donor/acceptor" evidence="7">
    <location>
        <position position="167"/>
    </location>
</feature>
<organism evidence="12 13">
    <name type="scientific">Lynx canadensis</name>
    <name type="common">Canada lynx</name>
    <name type="synonym">Felis canadensis</name>
    <dbReference type="NCBI Taxonomy" id="61383"/>
    <lineage>
        <taxon>Eukaryota</taxon>
        <taxon>Metazoa</taxon>
        <taxon>Chordata</taxon>
        <taxon>Craniata</taxon>
        <taxon>Vertebrata</taxon>
        <taxon>Euteleostomi</taxon>
        <taxon>Mammalia</taxon>
        <taxon>Eutheria</taxon>
        <taxon>Laurasiatheria</taxon>
        <taxon>Carnivora</taxon>
        <taxon>Feliformia</taxon>
        <taxon>Felidae</taxon>
        <taxon>Felinae</taxon>
        <taxon>Lynx</taxon>
    </lineage>
</organism>
<dbReference type="GO" id="GO:0004082">
    <property type="term" value="F:bisphosphoglycerate mutase activity"/>
    <property type="evidence" value="ECO:0007669"/>
    <property type="project" value="UniProtKB-EC"/>
</dbReference>
<dbReference type="Proteomes" id="UP000472241">
    <property type="component" value="Unplaced"/>
</dbReference>
<evidence type="ECO:0000256" key="6">
    <source>
        <dbReference type="ARBA" id="ARBA00023235"/>
    </source>
</evidence>
<keyword evidence="4" id="KW-0378">Hydrolase</keyword>
<evidence type="ECO:0000256" key="2">
    <source>
        <dbReference type="ARBA" id="ARBA00006717"/>
    </source>
</evidence>
<dbReference type="PROSITE" id="PS00175">
    <property type="entry name" value="PG_MUTASE"/>
    <property type="match status" value="1"/>
</dbReference>
<dbReference type="Pfam" id="PF00300">
    <property type="entry name" value="His_Phos_1"/>
    <property type="match status" value="2"/>
</dbReference>
<dbReference type="PANTHER" id="PTHR11931">
    <property type="entry name" value="PHOSPHOGLYCERATE MUTASE"/>
    <property type="match status" value="1"/>
</dbReference>
<sequence>MRSGALERAPPPRRLQRWHGAHAHTRRAEGGPERVERFGRASARELGGGVRARRRGWGRTATPESQRVPLCVAPRAATMAAYKLVLIRHGESAWNLENRFSGWYDADLSPAGHEEAKRGGQALRDAGYEFDICFTSVQKRAIRTLWTVLDAIDQMWLPVVRTWRLNERHYGGLTGLNKAETAAKHGEAQVKIWRRSYDVPPPPMEPDHPFYSNISKDRRYADLTEDQLPSCESLKDTIARALPFWNEEIVPQIKEGKRVLIAAHGNSLRGIVKHLEGLSEEAIMELNLPTGIPMVYELDKNLKPIKPMQFLGDEETVRKAMEAVAAQGKAKK</sequence>
<dbReference type="GO" id="GO:0004619">
    <property type="term" value="F:phosphoglycerate mutase activity"/>
    <property type="evidence" value="ECO:0007669"/>
    <property type="project" value="UniProtKB-EC"/>
</dbReference>
<gene>
    <name evidence="12" type="primary">PGAM1</name>
</gene>
<keyword evidence="3" id="KW-0597">Phosphoprotein</keyword>
<dbReference type="CDD" id="cd07067">
    <property type="entry name" value="HP_PGM_like"/>
    <property type="match status" value="1"/>
</dbReference>
<feature type="compositionally biased region" description="Basic residues" evidence="11">
    <location>
        <begin position="14"/>
        <end position="25"/>
    </location>
</feature>
<evidence type="ECO:0000256" key="11">
    <source>
        <dbReference type="SAM" id="MobiDB-lite"/>
    </source>
</evidence>
<feature type="binding site" evidence="8">
    <location>
        <position position="178"/>
    </location>
    <ligand>
        <name>substrate</name>
    </ligand>
</feature>
<comment type="catalytic activity">
    <reaction evidence="1 10">
        <text>(2R)-3-phospho-glyceroyl phosphate = (2R)-2,3-bisphosphoglycerate + H(+)</text>
        <dbReference type="Rhea" id="RHEA:17765"/>
        <dbReference type="ChEBI" id="CHEBI:15378"/>
        <dbReference type="ChEBI" id="CHEBI:57604"/>
        <dbReference type="ChEBI" id="CHEBI:58248"/>
        <dbReference type="EC" id="5.4.2.4"/>
    </reaction>
</comment>
<dbReference type="GO" id="GO:0016787">
    <property type="term" value="F:hydrolase activity"/>
    <property type="evidence" value="ECO:0007669"/>
    <property type="project" value="UniProtKB-KW"/>
</dbReference>
<proteinExistence type="inferred from homology"/>
<feature type="binding site" evidence="8">
    <location>
        <begin position="167"/>
        <end position="170"/>
    </location>
    <ligand>
        <name>substrate</name>
    </ligand>
</feature>
<name>A0A667HM08_LYNCA</name>
<comment type="catalytic activity">
    <reaction evidence="10">
        <text>(2R)-2-phosphoglycerate = (2R)-3-phosphoglycerate</text>
        <dbReference type="Rhea" id="RHEA:15901"/>
        <dbReference type="ChEBI" id="CHEBI:58272"/>
        <dbReference type="ChEBI" id="CHEBI:58289"/>
        <dbReference type="EC" id="5.4.2.11"/>
    </reaction>
</comment>
<dbReference type="EC" id="5.4.2.4" evidence="10"/>
<dbReference type="InterPro" id="IPR005952">
    <property type="entry name" value="Phosphogly_mut1"/>
</dbReference>
<keyword evidence="5 10" id="KW-0324">Glycolysis</keyword>
<dbReference type="InterPro" id="IPR013078">
    <property type="entry name" value="His_Pase_superF_clade-1"/>
</dbReference>
<dbReference type="SMART" id="SM00855">
    <property type="entry name" value="PGAM"/>
    <property type="match status" value="1"/>
</dbReference>
<evidence type="ECO:0000256" key="4">
    <source>
        <dbReference type="ARBA" id="ARBA00022801"/>
    </source>
</evidence>
<dbReference type="AlphaFoldDB" id="A0A667HM08"/>
<feature type="binding site" evidence="8">
    <location>
        <begin position="265"/>
        <end position="266"/>
    </location>
    <ligand>
        <name>substrate</name>
    </ligand>
</feature>
<feature type="binding site" evidence="8">
    <location>
        <begin position="194"/>
        <end position="195"/>
    </location>
    <ligand>
        <name>substrate</name>
    </ligand>
</feature>
<feature type="region of interest" description="Disordered" evidence="11">
    <location>
        <begin position="1"/>
        <end position="42"/>
    </location>
</feature>
<dbReference type="GO" id="GO:0006096">
    <property type="term" value="P:glycolytic process"/>
    <property type="evidence" value="ECO:0007669"/>
    <property type="project" value="UniProtKB-KW"/>
</dbReference>
<feature type="active site" description="Proton donor/acceptor" evidence="7">
    <location>
        <position position="89"/>
    </location>
</feature>
<dbReference type="EC" id="5.4.2.11" evidence="10"/>
<dbReference type="InterPro" id="IPR029033">
    <property type="entry name" value="His_PPase_superfam"/>
</dbReference>
<dbReference type="HAMAP" id="MF_01039">
    <property type="entry name" value="PGAM_GpmA"/>
    <property type="match status" value="1"/>
</dbReference>
<evidence type="ECO:0000256" key="1">
    <source>
        <dbReference type="ARBA" id="ARBA00000505"/>
    </source>
</evidence>
<evidence type="ECO:0000256" key="9">
    <source>
        <dbReference type="PIRSR" id="PIRSR613078-3"/>
    </source>
</evidence>
<feature type="binding site" evidence="8">
    <location>
        <position position="140"/>
    </location>
    <ligand>
        <name>substrate</name>
    </ligand>
</feature>
<feature type="site" description="Transition state stabilizer" evidence="9">
    <location>
        <position position="264"/>
    </location>
</feature>
<evidence type="ECO:0000313" key="12">
    <source>
        <dbReference type="Ensembl" id="ENSLCNP00005021364.1"/>
    </source>
</evidence>
<feature type="binding site" evidence="8">
    <location>
        <begin position="88"/>
        <end position="95"/>
    </location>
    <ligand>
        <name>substrate</name>
    </ligand>
</feature>
<evidence type="ECO:0000256" key="5">
    <source>
        <dbReference type="ARBA" id="ARBA00023152"/>
    </source>
</evidence>
<feature type="compositionally biased region" description="Basic and acidic residues" evidence="11">
    <location>
        <begin position="26"/>
        <end position="42"/>
    </location>
</feature>
<evidence type="ECO:0000256" key="8">
    <source>
        <dbReference type="PIRSR" id="PIRSR613078-2"/>
    </source>
</evidence>
<reference evidence="12" key="1">
    <citation type="submission" date="2025-08" db="UniProtKB">
        <authorList>
            <consortium name="Ensembl"/>
        </authorList>
    </citation>
    <scope>IDENTIFICATION</scope>
</reference>
<keyword evidence="6 10" id="KW-0413">Isomerase</keyword>
<dbReference type="SUPFAM" id="SSF53254">
    <property type="entry name" value="Phosphoglycerate mutase-like"/>
    <property type="match status" value="1"/>
</dbReference>
<accession>A0A667HM08</accession>
<comment type="similarity">
    <text evidence="2 10">Belongs to the phosphoglycerate mutase family. BPG-dependent PGAM subfamily.</text>
</comment>
<dbReference type="Gene3D" id="3.40.50.1240">
    <property type="entry name" value="Phosphoglycerate mutase-like"/>
    <property type="match status" value="1"/>
</dbReference>
<evidence type="ECO:0000256" key="7">
    <source>
        <dbReference type="PIRSR" id="PIRSR613078-1"/>
    </source>
</evidence>
<evidence type="ECO:0000256" key="10">
    <source>
        <dbReference type="RuleBase" id="RU004511"/>
    </source>
</evidence>
<dbReference type="NCBIfam" id="TIGR01258">
    <property type="entry name" value="pgm_1"/>
    <property type="match status" value="1"/>
</dbReference>
<dbReference type="InterPro" id="IPR001345">
    <property type="entry name" value="PG/BPGM_mutase_AS"/>
</dbReference>
<evidence type="ECO:0000313" key="13">
    <source>
        <dbReference type="Proteomes" id="UP000472241"/>
    </source>
</evidence>
<dbReference type="Ensembl" id="ENSLCNT00005023918.1">
    <property type="protein sequence ID" value="ENSLCNP00005021364.1"/>
    <property type="gene ID" value="ENSLCNG00005013951.1"/>
</dbReference>